<dbReference type="Gene3D" id="3.50.50.60">
    <property type="entry name" value="FAD/NAD(P)-binding domain"/>
    <property type="match status" value="1"/>
</dbReference>
<dbReference type="GO" id="GO:0008115">
    <property type="term" value="F:sarcosine oxidase activity"/>
    <property type="evidence" value="ECO:0007669"/>
    <property type="project" value="TreeGrafter"/>
</dbReference>
<evidence type="ECO:0000259" key="6">
    <source>
        <dbReference type="Pfam" id="PF01266"/>
    </source>
</evidence>
<dbReference type="Proteomes" id="UP000199183">
    <property type="component" value="Unassembled WGS sequence"/>
</dbReference>
<evidence type="ECO:0000256" key="2">
    <source>
        <dbReference type="ARBA" id="ARBA00022630"/>
    </source>
</evidence>
<dbReference type="PANTHER" id="PTHR10961:SF7">
    <property type="entry name" value="FAD DEPENDENT OXIDOREDUCTASE DOMAIN-CONTAINING PROTEIN"/>
    <property type="match status" value="1"/>
</dbReference>
<keyword evidence="4" id="KW-0560">Oxidoreductase</keyword>
<dbReference type="Gene3D" id="3.30.9.10">
    <property type="entry name" value="D-Amino Acid Oxidase, subunit A, domain 2"/>
    <property type="match status" value="1"/>
</dbReference>
<feature type="domain" description="FAD dependent oxidoreductase" evidence="6">
    <location>
        <begin position="5"/>
        <end position="356"/>
    </location>
</feature>
<dbReference type="RefSeq" id="WP_176980742.1">
    <property type="nucleotide sequence ID" value="NZ_FNRY01000001.1"/>
</dbReference>
<protein>
    <submittedName>
        <fullName evidence="7">Sarcosine oxidase</fullName>
    </submittedName>
</protein>
<evidence type="ECO:0000256" key="3">
    <source>
        <dbReference type="ARBA" id="ARBA00022827"/>
    </source>
</evidence>
<accession>A0A1H4KQ04</accession>
<dbReference type="InterPro" id="IPR045170">
    <property type="entry name" value="MTOX"/>
</dbReference>
<comment type="cofactor">
    <cofactor evidence="1">
        <name>FAD</name>
        <dbReference type="ChEBI" id="CHEBI:57692"/>
    </cofactor>
</comment>
<evidence type="ECO:0000256" key="4">
    <source>
        <dbReference type="ARBA" id="ARBA00023002"/>
    </source>
</evidence>
<dbReference type="SUPFAM" id="SSF51905">
    <property type="entry name" value="FAD/NAD(P)-binding domain"/>
    <property type="match status" value="1"/>
</dbReference>
<dbReference type="EMBL" id="FNRY01000001">
    <property type="protein sequence ID" value="SEB60577.1"/>
    <property type="molecule type" value="Genomic_DNA"/>
</dbReference>
<dbReference type="GO" id="GO:0050660">
    <property type="term" value="F:flavin adenine dinucleotide binding"/>
    <property type="evidence" value="ECO:0007669"/>
    <property type="project" value="InterPro"/>
</dbReference>
<dbReference type="PANTHER" id="PTHR10961">
    <property type="entry name" value="PEROXISOMAL SARCOSINE OXIDASE"/>
    <property type="match status" value="1"/>
</dbReference>
<keyword evidence="8" id="KW-1185">Reference proteome</keyword>
<dbReference type="InterPro" id="IPR036188">
    <property type="entry name" value="FAD/NAD-bd_sf"/>
</dbReference>
<evidence type="ECO:0000313" key="8">
    <source>
        <dbReference type="Proteomes" id="UP000199183"/>
    </source>
</evidence>
<keyword evidence="2" id="KW-0285">Flavoprotein</keyword>
<organism evidence="7 8">
    <name type="scientific">Paramicrobacterium humi</name>
    <dbReference type="NCBI Taxonomy" id="640635"/>
    <lineage>
        <taxon>Bacteria</taxon>
        <taxon>Bacillati</taxon>
        <taxon>Actinomycetota</taxon>
        <taxon>Actinomycetes</taxon>
        <taxon>Micrococcales</taxon>
        <taxon>Microbacteriaceae</taxon>
        <taxon>Paramicrobacterium</taxon>
    </lineage>
</organism>
<dbReference type="InterPro" id="IPR006076">
    <property type="entry name" value="FAD-dep_OxRdtase"/>
</dbReference>
<sequence length="399" mass="41845">MEHADIAVVGTGAIGAAAAWRLAERGADVVAFERFAPGHALGSSHGDTRLFREACLEHPDLTPMAQSSRALFRELEALSGDELLTITGGVMIGAADSSVVSGTVAAAERAGLPLEHLDAAGVRERFPQHAGIGDRDVAVLDPGAGVARPERTVRAAAAAASARGARIITGTRVTAIEPGTDGVVIRTADAAWHVDRVILAAGAWLPGFAPWLRLTPIRTPLTWLSPREHGDTAFAVAAFPVVVRQLDAENVLWGHGALDGGLVKIGRGDIWGEERPGIDPDHVDRGVTSDDWRLLSPLVSRALPGLEPVPSRVEPCMITLSPDDQFVIGASPDSERVIVAGGDSGHAFKHCLAIGEVKCSHAPRSRRSRSSSSTSCGRRGSPPRFPATGRRAPSHVALP</sequence>
<proteinExistence type="predicted"/>
<feature type="region of interest" description="Disordered" evidence="5">
    <location>
        <begin position="362"/>
        <end position="399"/>
    </location>
</feature>
<evidence type="ECO:0000256" key="1">
    <source>
        <dbReference type="ARBA" id="ARBA00001974"/>
    </source>
</evidence>
<dbReference type="SUPFAM" id="SSF54373">
    <property type="entry name" value="FAD-linked reductases, C-terminal domain"/>
    <property type="match status" value="1"/>
</dbReference>
<evidence type="ECO:0000313" key="7">
    <source>
        <dbReference type="EMBL" id="SEB60577.1"/>
    </source>
</evidence>
<dbReference type="NCBIfam" id="NF008425">
    <property type="entry name" value="PRK11259.1"/>
    <property type="match status" value="1"/>
</dbReference>
<reference evidence="7 8" key="1">
    <citation type="submission" date="2016-10" db="EMBL/GenBank/DDBJ databases">
        <authorList>
            <person name="de Groot N.N."/>
        </authorList>
    </citation>
    <scope>NUCLEOTIDE SEQUENCE [LARGE SCALE GENOMIC DNA]</scope>
    <source>
        <strain evidence="7 8">DSM 21799</strain>
    </source>
</reference>
<dbReference type="Pfam" id="PF01266">
    <property type="entry name" value="DAO"/>
    <property type="match status" value="1"/>
</dbReference>
<dbReference type="STRING" id="640635.SAMN04489806_1260"/>
<name>A0A1H4KQ04_9MICO</name>
<evidence type="ECO:0000256" key="5">
    <source>
        <dbReference type="SAM" id="MobiDB-lite"/>
    </source>
</evidence>
<dbReference type="AlphaFoldDB" id="A0A1H4KQ04"/>
<feature type="compositionally biased region" description="Low complexity" evidence="5">
    <location>
        <begin position="370"/>
        <end position="382"/>
    </location>
</feature>
<gene>
    <name evidence="7" type="ORF">SAMN04489806_1260</name>
</gene>
<keyword evidence="3" id="KW-0274">FAD</keyword>